<name>A0A7M1SY43_9MICO</name>
<comment type="similarity">
    <text evidence="5 8 10">Belongs to the PTH family.</text>
</comment>
<proteinExistence type="inferred from homology"/>
<dbReference type="RefSeq" id="WP_193498317.1">
    <property type="nucleotide sequence ID" value="NZ_CP063169.1"/>
</dbReference>
<dbReference type="Proteomes" id="UP000593758">
    <property type="component" value="Chromosome"/>
</dbReference>
<keyword evidence="4 8" id="KW-0694">RNA-binding</keyword>
<feature type="site" description="Discriminates between blocked and unblocked aminoacyl-tRNA" evidence="8">
    <location>
        <position position="15"/>
    </location>
</feature>
<evidence type="ECO:0000256" key="9">
    <source>
        <dbReference type="RuleBase" id="RU000673"/>
    </source>
</evidence>
<dbReference type="EC" id="3.1.1.29" evidence="1 8"/>
<dbReference type="InterPro" id="IPR018171">
    <property type="entry name" value="Pept_tRNA_hydro_CS"/>
</dbReference>
<evidence type="ECO:0000256" key="5">
    <source>
        <dbReference type="ARBA" id="ARBA00038063"/>
    </source>
</evidence>
<dbReference type="NCBIfam" id="TIGR00447">
    <property type="entry name" value="pth"/>
    <property type="match status" value="1"/>
</dbReference>
<accession>A0A7M1SY43</accession>
<keyword evidence="12" id="KW-1185">Reference proteome</keyword>
<evidence type="ECO:0000256" key="1">
    <source>
        <dbReference type="ARBA" id="ARBA00013260"/>
    </source>
</evidence>
<protein>
    <recommendedName>
        <fullName evidence="7 8">Peptidyl-tRNA hydrolase</fullName>
        <shortName evidence="8">Pth</shortName>
        <ecNumber evidence="1 8">3.1.1.29</ecNumber>
    </recommendedName>
</protein>
<keyword evidence="3 8" id="KW-0378">Hydrolase</keyword>
<dbReference type="PROSITE" id="PS01196">
    <property type="entry name" value="PEPT_TRNA_HYDROL_2"/>
    <property type="match status" value="1"/>
</dbReference>
<dbReference type="GO" id="GO:0000049">
    <property type="term" value="F:tRNA binding"/>
    <property type="evidence" value="ECO:0007669"/>
    <property type="project" value="UniProtKB-UniRule"/>
</dbReference>
<evidence type="ECO:0000313" key="12">
    <source>
        <dbReference type="Proteomes" id="UP000593758"/>
    </source>
</evidence>
<evidence type="ECO:0000256" key="2">
    <source>
        <dbReference type="ARBA" id="ARBA00022555"/>
    </source>
</evidence>
<evidence type="ECO:0000256" key="3">
    <source>
        <dbReference type="ARBA" id="ARBA00022801"/>
    </source>
</evidence>
<evidence type="ECO:0000256" key="6">
    <source>
        <dbReference type="ARBA" id="ARBA00048707"/>
    </source>
</evidence>
<dbReference type="CDD" id="cd00462">
    <property type="entry name" value="PTH"/>
    <property type="match status" value="1"/>
</dbReference>
<comment type="function">
    <text evidence="8">Hydrolyzes ribosome-free peptidyl-tRNAs (with 1 or more amino acids incorporated), which drop off the ribosome during protein synthesis, or as a result of ribosome stalling.</text>
</comment>
<comment type="catalytic activity">
    <reaction evidence="6 8 9">
        <text>an N-acyl-L-alpha-aminoacyl-tRNA + H2O = an N-acyl-L-amino acid + a tRNA + H(+)</text>
        <dbReference type="Rhea" id="RHEA:54448"/>
        <dbReference type="Rhea" id="RHEA-COMP:10123"/>
        <dbReference type="Rhea" id="RHEA-COMP:13883"/>
        <dbReference type="ChEBI" id="CHEBI:15377"/>
        <dbReference type="ChEBI" id="CHEBI:15378"/>
        <dbReference type="ChEBI" id="CHEBI:59874"/>
        <dbReference type="ChEBI" id="CHEBI:78442"/>
        <dbReference type="ChEBI" id="CHEBI:138191"/>
        <dbReference type="EC" id="3.1.1.29"/>
    </reaction>
</comment>
<dbReference type="Pfam" id="PF01195">
    <property type="entry name" value="Pept_tRNA_hydro"/>
    <property type="match status" value="1"/>
</dbReference>
<comment type="function">
    <text evidence="8">Catalyzes the release of premature peptidyl moieties from peptidyl-tRNA molecules trapped in stalled 50S ribosomal subunits, and thus maintains levels of free tRNAs and 50S ribosomes.</text>
</comment>
<feature type="site" description="Stabilizes the basic form of H active site to accept a proton" evidence="8">
    <location>
        <position position="104"/>
    </location>
</feature>
<dbReference type="GO" id="GO:0005737">
    <property type="term" value="C:cytoplasm"/>
    <property type="evidence" value="ECO:0007669"/>
    <property type="project" value="UniProtKB-SubCell"/>
</dbReference>
<dbReference type="GO" id="GO:0004045">
    <property type="term" value="F:peptidyl-tRNA hydrolase activity"/>
    <property type="evidence" value="ECO:0007669"/>
    <property type="project" value="UniProtKB-UniRule"/>
</dbReference>
<feature type="binding site" evidence="8">
    <location>
        <position position="77"/>
    </location>
    <ligand>
        <name>tRNA</name>
        <dbReference type="ChEBI" id="CHEBI:17843"/>
    </ligand>
</feature>
<organism evidence="11 12">
    <name type="scientific">Ruania alkalisoli</name>
    <dbReference type="NCBI Taxonomy" id="2779775"/>
    <lineage>
        <taxon>Bacteria</taxon>
        <taxon>Bacillati</taxon>
        <taxon>Actinomycetota</taxon>
        <taxon>Actinomycetes</taxon>
        <taxon>Micrococcales</taxon>
        <taxon>Ruaniaceae</taxon>
        <taxon>Ruania</taxon>
    </lineage>
</organism>
<feature type="binding site" evidence="8">
    <location>
        <position position="20"/>
    </location>
    <ligand>
        <name>tRNA</name>
        <dbReference type="ChEBI" id="CHEBI:17843"/>
    </ligand>
</feature>
<dbReference type="KEGG" id="halt:IM660_05105"/>
<dbReference type="GO" id="GO:0006515">
    <property type="term" value="P:protein quality control for misfolded or incompletely synthesized proteins"/>
    <property type="evidence" value="ECO:0007669"/>
    <property type="project" value="UniProtKB-UniRule"/>
</dbReference>
<feature type="active site" description="Proton acceptor" evidence="8">
    <location>
        <position position="25"/>
    </location>
</feature>
<keyword evidence="8" id="KW-0963">Cytoplasm</keyword>
<feature type="binding site" evidence="8">
    <location>
        <position position="125"/>
    </location>
    <ligand>
        <name>tRNA</name>
        <dbReference type="ChEBI" id="CHEBI:17843"/>
    </ligand>
</feature>
<dbReference type="HAMAP" id="MF_00083">
    <property type="entry name" value="Pept_tRNA_hydro_bact"/>
    <property type="match status" value="1"/>
</dbReference>
<dbReference type="GO" id="GO:0072344">
    <property type="term" value="P:rescue of stalled ribosome"/>
    <property type="evidence" value="ECO:0007669"/>
    <property type="project" value="UniProtKB-UniRule"/>
</dbReference>
<dbReference type="FunFam" id="3.40.50.1470:FF:000001">
    <property type="entry name" value="Peptidyl-tRNA hydrolase"/>
    <property type="match status" value="1"/>
</dbReference>
<dbReference type="AlphaFoldDB" id="A0A7M1SY43"/>
<comment type="subcellular location">
    <subcellularLocation>
        <location evidence="8">Cytoplasm</location>
    </subcellularLocation>
</comment>
<evidence type="ECO:0000313" key="11">
    <source>
        <dbReference type="EMBL" id="QOR71662.1"/>
    </source>
</evidence>
<comment type="subunit">
    <text evidence="8">Monomer.</text>
</comment>
<dbReference type="Gene3D" id="3.40.50.1470">
    <property type="entry name" value="Peptidyl-tRNA hydrolase"/>
    <property type="match status" value="1"/>
</dbReference>
<evidence type="ECO:0000256" key="10">
    <source>
        <dbReference type="RuleBase" id="RU004320"/>
    </source>
</evidence>
<dbReference type="SUPFAM" id="SSF53178">
    <property type="entry name" value="Peptidyl-tRNA hydrolase-like"/>
    <property type="match status" value="1"/>
</dbReference>
<evidence type="ECO:0000256" key="4">
    <source>
        <dbReference type="ARBA" id="ARBA00022884"/>
    </source>
</evidence>
<gene>
    <name evidence="8" type="primary">pth</name>
    <name evidence="11" type="ORF">IM660_05105</name>
</gene>
<dbReference type="InterPro" id="IPR001328">
    <property type="entry name" value="Pept_tRNA_hydro"/>
</dbReference>
<feature type="binding site" evidence="8">
    <location>
        <position position="79"/>
    </location>
    <ligand>
        <name>tRNA</name>
        <dbReference type="ChEBI" id="CHEBI:17843"/>
    </ligand>
</feature>
<evidence type="ECO:0000256" key="7">
    <source>
        <dbReference type="ARBA" id="ARBA00050038"/>
    </source>
</evidence>
<evidence type="ECO:0000256" key="8">
    <source>
        <dbReference type="HAMAP-Rule" id="MF_00083"/>
    </source>
</evidence>
<dbReference type="EMBL" id="CP063169">
    <property type="protein sequence ID" value="QOR71662.1"/>
    <property type="molecule type" value="Genomic_DNA"/>
</dbReference>
<dbReference type="InterPro" id="IPR036416">
    <property type="entry name" value="Pept_tRNA_hydro_sf"/>
</dbReference>
<dbReference type="PANTHER" id="PTHR17224:SF1">
    <property type="entry name" value="PEPTIDYL-TRNA HYDROLASE"/>
    <property type="match status" value="1"/>
</dbReference>
<dbReference type="PANTHER" id="PTHR17224">
    <property type="entry name" value="PEPTIDYL-TRNA HYDROLASE"/>
    <property type="match status" value="1"/>
</dbReference>
<sequence length="202" mass="21605">MTDVNRPWLVVGLGNPGPTYAANRHNVGHMVLDTLARDVPGGFVTHKSRAAVLDGRLGTVSSGAPGPRVVLAKPASYMNLSGKPVAALMRFYDVTADRLLVVHDELDLPLSTLRLKQGGGEGGHNGLKSISQALGTRDYLRLRVGIGRPPGRMDAADYVLRDFAAAERDELAVTLVDAADAVTDLINEGLLRAQTRWHAARP</sequence>
<keyword evidence="2 8" id="KW-0820">tRNA-binding</keyword>
<dbReference type="PROSITE" id="PS01195">
    <property type="entry name" value="PEPT_TRNA_HYDROL_1"/>
    <property type="match status" value="1"/>
</dbReference>
<reference evidence="11 12" key="1">
    <citation type="submission" date="2020-10" db="EMBL/GenBank/DDBJ databases">
        <title>Haloactinobacterium sp. RN3S43, a bacterium isolated from saline soil.</title>
        <authorList>
            <person name="Sun J.-Q."/>
        </authorList>
    </citation>
    <scope>NUCLEOTIDE SEQUENCE [LARGE SCALE GENOMIC DNA]</scope>
    <source>
        <strain evidence="11 12">RN3S43</strain>
    </source>
</reference>